<dbReference type="InterPro" id="IPR001471">
    <property type="entry name" value="AP2/ERF_dom"/>
</dbReference>
<dbReference type="Pfam" id="PF00847">
    <property type="entry name" value="AP2"/>
    <property type="match status" value="1"/>
</dbReference>
<proteinExistence type="evidence at transcript level"/>
<organism evidence="10">
    <name type="scientific">Nothapodytes nimmoniana</name>
    <name type="common">Nothapodytes foetida</name>
    <dbReference type="NCBI Taxonomy" id="159386"/>
    <lineage>
        <taxon>Eukaryota</taxon>
        <taxon>Viridiplantae</taxon>
        <taxon>Streptophyta</taxon>
        <taxon>Embryophyta</taxon>
        <taxon>Tracheophyta</taxon>
        <taxon>Spermatophyta</taxon>
        <taxon>Magnoliopsida</taxon>
        <taxon>eudicotyledons</taxon>
        <taxon>Gunneridae</taxon>
        <taxon>Pentapetalae</taxon>
        <taxon>asterids</taxon>
        <taxon>lamiids</taxon>
        <taxon>Icacinales</taxon>
        <taxon>Icacinaceae</taxon>
        <taxon>Nothapodytes</taxon>
    </lineage>
</organism>
<comment type="subcellular location">
    <subcellularLocation>
        <location evidence="1">Nucleus</location>
    </subcellularLocation>
</comment>
<evidence type="ECO:0000256" key="8">
    <source>
        <dbReference type="SAM" id="MobiDB-lite"/>
    </source>
</evidence>
<comment type="similarity">
    <text evidence="7">Belongs to the AP2/ERF transcription factor family. AP2 subfamily.</text>
</comment>
<evidence type="ECO:0000256" key="7">
    <source>
        <dbReference type="ARBA" id="ARBA00037973"/>
    </source>
</evidence>
<dbReference type="SUPFAM" id="SSF54171">
    <property type="entry name" value="DNA-binding domain"/>
    <property type="match status" value="1"/>
</dbReference>
<evidence type="ECO:0000256" key="2">
    <source>
        <dbReference type="ARBA" id="ARBA00023015"/>
    </source>
</evidence>
<feature type="region of interest" description="Disordered" evidence="8">
    <location>
        <begin position="140"/>
        <end position="168"/>
    </location>
</feature>
<accession>A0A9E8Z071</accession>
<keyword evidence="3" id="KW-0238">DNA-binding</keyword>
<evidence type="ECO:0000256" key="5">
    <source>
        <dbReference type="ARBA" id="ARBA00023163"/>
    </source>
</evidence>
<dbReference type="PROSITE" id="PS51032">
    <property type="entry name" value="AP2_ERF"/>
    <property type="match status" value="1"/>
</dbReference>
<evidence type="ECO:0000256" key="4">
    <source>
        <dbReference type="ARBA" id="ARBA00023159"/>
    </source>
</evidence>
<evidence type="ECO:0000256" key="6">
    <source>
        <dbReference type="ARBA" id="ARBA00023242"/>
    </source>
</evidence>
<keyword evidence="6" id="KW-0539">Nucleus</keyword>
<sequence>MFDLNVDVVSFDSACDENEMKIKTDEKLPEEAKAPTVDSGISISSVVNADESSANVGDEDSSSSRIDKPSDNIFALGFSILGSSGGKGGIVNDFIEIEDESNENFLSAEFVTRQLFPLAGGFPSPSTKPQCLNLLAATESSGGSELGGFQQRQAKKSRRGPRSRSSQYRGVTFYRRTGRWESHIWDCGKQVYLGGFDTAHAAARAYDQAAIKFRGLDADINFNIVDYEKDIKQMINLTKEEFIQILRRQNTGFTRGNSKYRGETLQKCGRWKAQMGQFLGKQNLEEAVTMIETSTCKGKTNLNTNSEGRDPNLDLNLCISPPLGGRKGKGNVTDSISYCTPCDHYTDGKRPKVENSACAPIWGLTSPSPTMLFKQPSLFPGMYSGFTSNEQSGKGKKAEAVPLTELSNWKRMMNNHDIVTQVPLFSTAASSGFPSTSTAFPPALHPLSTQNKSMNKI</sequence>
<dbReference type="EMBL" id="OP311420">
    <property type="protein sequence ID" value="WAK85948.1"/>
    <property type="molecule type" value="mRNA"/>
</dbReference>
<feature type="compositionally biased region" description="Basic residues" evidence="8">
    <location>
        <begin position="153"/>
        <end position="162"/>
    </location>
</feature>
<dbReference type="Gene3D" id="3.30.730.10">
    <property type="entry name" value="AP2/ERF domain"/>
    <property type="match status" value="1"/>
</dbReference>
<dbReference type="GO" id="GO:0003677">
    <property type="term" value="F:DNA binding"/>
    <property type="evidence" value="ECO:0007669"/>
    <property type="project" value="UniProtKB-KW"/>
</dbReference>
<dbReference type="SMART" id="SM00380">
    <property type="entry name" value="AP2"/>
    <property type="match status" value="1"/>
</dbReference>
<dbReference type="FunFam" id="3.30.730.10:FF:000004">
    <property type="entry name" value="AP2-like ethylene-responsive transcription factor"/>
    <property type="match status" value="1"/>
</dbReference>
<name>A0A9E8Z071_NOTNI</name>
<reference evidence="10" key="1">
    <citation type="submission" date="2022-08" db="EMBL/GenBank/DDBJ databases">
        <title>Phylogenomics of transcriptionally active AP2/ERF and bHLH transcription factors and their promoter regions regulating camptothecin biosynthesis in Nothapodytes nimmoniana.</title>
        <authorList>
            <person name="Godbole R.C."/>
            <person name="Pable A.A."/>
            <person name="Singh S."/>
            <person name="Barvkar V.T."/>
        </authorList>
    </citation>
    <scope>NUCLEOTIDE SEQUENCE</scope>
</reference>
<protein>
    <submittedName>
        <fullName evidence="10">Transcription factor AP8</fullName>
    </submittedName>
</protein>
<feature type="domain" description="AP2/ERF" evidence="9">
    <location>
        <begin position="167"/>
        <end position="223"/>
    </location>
</feature>
<evidence type="ECO:0000313" key="10">
    <source>
        <dbReference type="EMBL" id="WAK85948.1"/>
    </source>
</evidence>
<dbReference type="PANTHER" id="PTHR32467:SF118">
    <property type="entry name" value="ETHYLENE-RESPONSIVE TRANSCRIPTION FACTOR RAP2-7"/>
    <property type="match status" value="1"/>
</dbReference>
<dbReference type="PANTHER" id="PTHR32467">
    <property type="entry name" value="AP2-LIKE ETHYLENE-RESPONSIVE TRANSCRIPTION FACTOR"/>
    <property type="match status" value="1"/>
</dbReference>
<dbReference type="AlphaFoldDB" id="A0A9E8Z071"/>
<dbReference type="GO" id="GO:0003700">
    <property type="term" value="F:DNA-binding transcription factor activity"/>
    <property type="evidence" value="ECO:0007669"/>
    <property type="project" value="InterPro"/>
</dbReference>
<evidence type="ECO:0000256" key="1">
    <source>
        <dbReference type="ARBA" id="ARBA00004123"/>
    </source>
</evidence>
<keyword evidence="2" id="KW-0805">Transcription regulation</keyword>
<dbReference type="InterPro" id="IPR036955">
    <property type="entry name" value="AP2/ERF_dom_sf"/>
</dbReference>
<dbReference type="GO" id="GO:0005634">
    <property type="term" value="C:nucleus"/>
    <property type="evidence" value="ECO:0007669"/>
    <property type="project" value="UniProtKB-SubCell"/>
</dbReference>
<keyword evidence="4" id="KW-0010">Activator</keyword>
<evidence type="ECO:0000256" key="3">
    <source>
        <dbReference type="ARBA" id="ARBA00023125"/>
    </source>
</evidence>
<dbReference type="InterPro" id="IPR016177">
    <property type="entry name" value="DNA-bd_dom_sf"/>
</dbReference>
<dbReference type="CDD" id="cd00018">
    <property type="entry name" value="AP2"/>
    <property type="match status" value="1"/>
</dbReference>
<keyword evidence="5" id="KW-0804">Transcription</keyword>
<evidence type="ECO:0000259" key="9">
    <source>
        <dbReference type="PROSITE" id="PS51032"/>
    </source>
</evidence>